<dbReference type="STRING" id="391008.Smal_0915"/>
<dbReference type="PANTHER" id="PTHR30537">
    <property type="entry name" value="HTH-TYPE TRANSCRIPTIONAL REGULATOR"/>
    <property type="match status" value="1"/>
</dbReference>
<sequence>MPRMDSISTLLAFVRTAEAGSIVGAARVLGLSASAVGKRIARLEQELGTRLFQRTTRRVHLTDEGELLLQRCRRALDELSEAQADLAQRQHAPSGLLRIGLPTIGYRFLLPVLPGFQQRYPQVQLELDFNDRIVDVVSEGLDAVIRSGELADSSLTARRLGGFRFILSAAPGYLQAHGTPGDVSELRLHTALRFRYPTTGKLHPWQLPGIEGDAGARLPTAMTCNNMEAVLAAAIGCMGLAWMPDFLAADALADGRLQRVLPALPTHQGQFSLLWPGGRHPSARLRVFIDYAVAHLFRGHPEKGTEGIKSFQAQ</sequence>
<dbReference type="Pfam" id="PF03466">
    <property type="entry name" value="LysR_substrate"/>
    <property type="match status" value="1"/>
</dbReference>
<evidence type="ECO:0000256" key="4">
    <source>
        <dbReference type="ARBA" id="ARBA00023163"/>
    </source>
</evidence>
<dbReference type="CDD" id="cd08476">
    <property type="entry name" value="PBP2_CrgA_like_7"/>
    <property type="match status" value="1"/>
</dbReference>
<keyword evidence="2" id="KW-0805">Transcription regulation</keyword>
<dbReference type="Pfam" id="PF00126">
    <property type="entry name" value="HTH_1"/>
    <property type="match status" value="1"/>
</dbReference>
<evidence type="ECO:0000259" key="5">
    <source>
        <dbReference type="PROSITE" id="PS50931"/>
    </source>
</evidence>
<dbReference type="InterPro" id="IPR058163">
    <property type="entry name" value="LysR-type_TF_proteobact-type"/>
</dbReference>
<evidence type="ECO:0000256" key="1">
    <source>
        <dbReference type="ARBA" id="ARBA00009437"/>
    </source>
</evidence>
<dbReference type="SUPFAM" id="SSF46785">
    <property type="entry name" value="Winged helix' DNA-binding domain"/>
    <property type="match status" value="1"/>
</dbReference>
<dbReference type="InterPro" id="IPR000847">
    <property type="entry name" value="LysR_HTH_N"/>
</dbReference>
<dbReference type="GO" id="GO:0003700">
    <property type="term" value="F:DNA-binding transcription factor activity"/>
    <property type="evidence" value="ECO:0007669"/>
    <property type="project" value="InterPro"/>
</dbReference>
<dbReference type="SUPFAM" id="SSF53850">
    <property type="entry name" value="Periplasmic binding protein-like II"/>
    <property type="match status" value="1"/>
</dbReference>
<accession>B4SME3</accession>
<protein>
    <submittedName>
        <fullName evidence="6">Transcriptional regulator, LysR family</fullName>
        <ecNumber evidence="6">4.2.1.1</ecNumber>
    </submittedName>
</protein>
<dbReference type="eggNOG" id="COG0583">
    <property type="taxonomic scope" value="Bacteria"/>
</dbReference>
<dbReference type="GO" id="GO:0004089">
    <property type="term" value="F:carbonate dehydratase activity"/>
    <property type="evidence" value="ECO:0007669"/>
    <property type="project" value="UniProtKB-EC"/>
</dbReference>
<keyword evidence="4" id="KW-0804">Transcription</keyword>
<feature type="domain" description="HTH lysR-type" evidence="5">
    <location>
        <begin position="10"/>
        <end position="62"/>
    </location>
</feature>
<keyword evidence="6" id="KW-0456">Lyase</keyword>
<evidence type="ECO:0000313" key="6">
    <source>
        <dbReference type="EMBL" id="ACF50620.1"/>
    </source>
</evidence>
<organism evidence="6 7">
    <name type="scientific">Stenotrophomonas maltophilia (strain R551-3)</name>
    <dbReference type="NCBI Taxonomy" id="391008"/>
    <lineage>
        <taxon>Bacteria</taxon>
        <taxon>Pseudomonadati</taxon>
        <taxon>Pseudomonadota</taxon>
        <taxon>Gammaproteobacteria</taxon>
        <taxon>Lysobacterales</taxon>
        <taxon>Lysobacteraceae</taxon>
        <taxon>Stenotrophomonas</taxon>
        <taxon>Stenotrophomonas maltophilia group</taxon>
    </lineage>
</organism>
<dbReference type="AlphaFoldDB" id="B4SME3"/>
<dbReference type="InterPro" id="IPR005119">
    <property type="entry name" value="LysR_subst-bd"/>
</dbReference>
<dbReference type="PROSITE" id="PS50931">
    <property type="entry name" value="HTH_LYSR"/>
    <property type="match status" value="1"/>
</dbReference>
<dbReference type="GO" id="GO:0043565">
    <property type="term" value="F:sequence-specific DNA binding"/>
    <property type="evidence" value="ECO:0007669"/>
    <property type="project" value="TreeGrafter"/>
</dbReference>
<dbReference type="InterPro" id="IPR036390">
    <property type="entry name" value="WH_DNA-bd_sf"/>
</dbReference>
<name>B4SME3_STRM5</name>
<proteinExistence type="inferred from homology"/>
<dbReference type="Gene3D" id="1.10.10.10">
    <property type="entry name" value="Winged helix-like DNA-binding domain superfamily/Winged helix DNA-binding domain"/>
    <property type="match status" value="1"/>
</dbReference>
<dbReference type="PANTHER" id="PTHR30537:SF72">
    <property type="entry name" value="LYSR FAMILY TRANSCRIPTIONAL REGULATOR"/>
    <property type="match status" value="1"/>
</dbReference>
<evidence type="ECO:0000256" key="3">
    <source>
        <dbReference type="ARBA" id="ARBA00023125"/>
    </source>
</evidence>
<dbReference type="EMBL" id="CP001111">
    <property type="protein sequence ID" value="ACF50620.1"/>
    <property type="molecule type" value="Genomic_DNA"/>
</dbReference>
<keyword evidence="3" id="KW-0238">DNA-binding</keyword>
<dbReference type="InterPro" id="IPR036388">
    <property type="entry name" value="WH-like_DNA-bd_sf"/>
</dbReference>
<dbReference type="GO" id="GO:0006351">
    <property type="term" value="P:DNA-templated transcription"/>
    <property type="evidence" value="ECO:0007669"/>
    <property type="project" value="TreeGrafter"/>
</dbReference>
<dbReference type="Gene3D" id="3.40.190.290">
    <property type="match status" value="1"/>
</dbReference>
<dbReference type="EC" id="4.2.1.1" evidence="6"/>
<dbReference type="FunFam" id="1.10.10.10:FF:000001">
    <property type="entry name" value="LysR family transcriptional regulator"/>
    <property type="match status" value="1"/>
</dbReference>
<dbReference type="HOGENOM" id="CLU_039613_16_1_6"/>
<dbReference type="Proteomes" id="UP000001867">
    <property type="component" value="Chromosome"/>
</dbReference>
<evidence type="ECO:0000313" key="7">
    <source>
        <dbReference type="Proteomes" id="UP000001867"/>
    </source>
</evidence>
<comment type="similarity">
    <text evidence="1">Belongs to the LysR transcriptional regulatory family.</text>
</comment>
<reference evidence="6 7" key="1">
    <citation type="submission" date="2008-06" db="EMBL/GenBank/DDBJ databases">
        <title>Complete sequence of Stenotrophomonas maltophilia R551-3.</title>
        <authorList>
            <consortium name="US DOE Joint Genome Institute"/>
            <person name="Lucas S."/>
            <person name="Copeland A."/>
            <person name="Lapidus A."/>
            <person name="Glavina del Rio T."/>
            <person name="Dalin E."/>
            <person name="Tice H."/>
            <person name="Pitluck S."/>
            <person name="Chain P."/>
            <person name="Malfatti S."/>
            <person name="Shin M."/>
            <person name="Vergez L."/>
            <person name="Lang D."/>
            <person name="Schmutz J."/>
            <person name="Larimer F."/>
            <person name="Land M."/>
            <person name="Hauser L."/>
            <person name="Kyrpides N."/>
            <person name="Mikhailova N."/>
            <person name="Taghavi S."/>
            <person name="Monchy S."/>
            <person name="Newman L."/>
            <person name="Vangronsveld J."/>
            <person name="van der Lelie D."/>
            <person name="Richardson P."/>
        </authorList>
    </citation>
    <scope>NUCLEOTIDE SEQUENCE [LARGE SCALE GENOMIC DNA]</scope>
    <source>
        <strain evidence="6 7">R551-3</strain>
    </source>
</reference>
<evidence type="ECO:0000256" key="2">
    <source>
        <dbReference type="ARBA" id="ARBA00023015"/>
    </source>
</evidence>
<gene>
    <name evidence="6" type="ordered locus">Smal_0915</name>
</gene>
<dbReference type="KEGG" id="smt:Smal_0915"/>